<evidence type="ECO:0000256" key="2">
    <source>
        <dbReference type="ARBA" id="ARBA00022475"/>
    </source>
</evidence>
<keyword evidence="10" id="KW-1185">Reference proteome</keyword>
<dbReference type="AlphaFoldDB" id="A0A1V9G0L1"/>
<gene>
    <name evidence="9" type="ORF">A3860_22400</name>
</gene>
<dbReference type="PANTHER" id="PTHR30572:SF18">
    <property type="entry name" value="ABC-TYPE MACROLIDE FAMILY EXPORT SYSTEM PERMEASE COMPONENT 2"/>
    <property type="match status" value="1"/>
</dbReference>
<dbReference type="RefSeq" id="WP_081147339.1">
    <property type="nucleotide sequence ID" value="NZ_LVYD01000043.1"/>
</dbReference>
<dbReference type="STRING" id="1703345.A3860_22400"/>
<dbReference type="GO" id="GO:0022857">
    <property type="term" value="F:transmembrane transporter activity"/>
    <property type="evidence" value="ECO:0007669"/>
    <property type="project" value="TreeGrafter"/>
</dbReference>
<feature type="transmembrane region" description="Helical" evidence="6">
    <location>
        <begin position="279"/>
        <end position="299"/>
    </location>
</feature>
<evidence type="ECO:0000259" key="8">
    <source>
        <dbReference type="Pfam" id="PF12704"/>
    </source>
</evidence>
<evidence type="ECO:0000256" key="1">
    <source>
        <dbReference type="ARBA" id="ARBA00004651"/>
    </source>
</evidence>
<evidence type="ECO:0000256" key="3">
    <source>
        <dbReference type="ARBA" id="ARBA00022692"/>
    </source>
</evidence>
<feature type="transmembrane region" description="Helical" evidence="6">
    <location>
        <begin position="746"/>
        <end position="764"/>
    </location>
</feature>
<keyword evidence="5 6" id="KW-0472">Membrane</keyword>
<evidence type="ECO:0000313" key="10">
    <source>
        <dbReference type="Proteomes" id="UP000192796"/>
    </source>
</evidence>
<reference evidence="9 10" key="1">
    <citation type="submission" date="2016-03" db="EMBL/GenBank/DDBJ databases">
        <title>Niastella vici sp. nov., isolated from farmland soil.</title>
        <authorList>
            <person name="Chen L."/>
            <person name="Wang D."/>
            <person name="Yang S."/>
            <person name="Wang G."/>
        </authorList>
    </citation>
    <scope>NUCLEOTIDE SEQUENCE [LARGE SCALE GENOMIC DNA]</scope>
    <source>
        <strain evidence="9 10">DJ57</strain>
    </source>
</reference>
<evidence type="ECO:0000259" key="7">
    <source>
        <dbReference type="Pfam" id="PF02687"/>
    </source>
</evidence>
<keyword evidence="2" id="KW-1003">Cell membrane</keyword>
<keyword evidence="4 6" id="KW-1133">Transmembrane helix</keyword>
<dbReference type="InterPro" id="IPR003838">
    <property type="entry name" value="ABC3_permease_C"/>
</dbReference>
<sequence>MMKSYLTIAWRNLLRHKAFSLINILGLSIGIATCTIIFLYVQNELTYDQYNKNASRIVRVSANLLSPENDLRLATAPALLAPALKRNLPEIAEAVRIQGSTVTVKWHNQLYRENDFCQSDPGIFSIFDFAFIEGSPVNALKAPHSIVLSRSLARKYFGHSAALGKTLICDNEPLLVTGVFEDRPANSDLNIPALLSADFDKNTKWLDEMGCFSFVLFRTTPDLKQFSKKLASISSTYVKPELNAEGATAYTMEFIPELLKDVHFSKDRVGDTAKGNKQYSLIFSFLAAFILLIALLNYINLTTARSFERAREVGVRKVIGAKPVQVIKQFLFESFLLITIAWLFGNVFVALGLPFVNDLLETRLAVQWGHILLFTTSVLLISFLLAGIYPALVMSAYKPVTVLKGRWQRSFKGIWLRRVVTVTQFAIAAALIMGTTVIYYQMQHLRNKNLGYNRDQLMAISLPMDTTLARSLRAFQNELRERPEVMGLTSGAKLGIEGLGSSTTTAEVQGRKKEFMCNFFAVDPDYIPVLQMKLVEGRNFSDSFSTDRSTALIVNEAFVRYMGWQSALGKELEGFGKKGRVIGVVHDYFYKSLHNIIEPLVLVYNTDPWVNTTTIRIRPKDLPVIEALYKKHFPALFFDYTFFDDIINKYYRQDQITMRLFNQFTILAIFISCLGLYGLVSLVTGYRIKEIGIRKVFGASVTQLFNLLSKDFLVLIILALTISLPVMTVAMRNWLTTYPYRINLDWKIFLIPVAATVFIALAVISREIIRVSLMNPVKSLRVD</sequence>
<dbReference type="InterPro" id="IPR025857">
    <property type="entry name" value="MacB_PCD"/>
</dbReference>
<feature type="transmembrane region" description="Helical" evidence="6">
    <location>
        <begin position="21"/>
        <end position="41"/>
    </location>
</feature>
<protein>
    <recommendedName>
        <fullName evidence="11">ABC transporter permease</fullName>
    </recommendedName>
</protein>
<feature type="domain" description="MacB-like periplasmic core" evidence="8">
    <location>
        <begin position="20"/>
        <end position="188"/>
    </location>
</feature>
<name>A0A1V9G0L1_9BACT</name>
<feature type="domain" description="ABC3 transporter permease C-terminal" evidence="7">
    <location>
        <begin position="664"/>
        <end position="763"/>
    </location>
</feature>
<feature type="domain" description="MacB-like periplasmic core" evidence="8">
    <location>
        <begin position="426"/>
        <end position="618"/>
    </location>
</feature>
<dbReference type="Pfam" id="PF12704">
    <property type="entry name" value="MacB_PCD"/>
    <property type="match status" value="2"/>
</dbReference>
<feature type="transmembrane region" description="Helical" evidence="6">
    <location>
        <begin position="712"/>
        <end position="734"/>
    </location>
</feature>
<dbReference type="Pfam" id="PF02687">
    <property type="entry name" value="FtsX"/>
    <property type="match status" value="2"/>
</dbReference>
<dbReference type="OrthoDB" id="5933722at2"/>
<feature type="domain" description="ABC3 transporter permease C-terminal" evidence="7">
    <location>
        <begin position="285"/>
        <end position="392"/>
    </location>
</feature>
<evidence type="ECO:0008006" key="11">
    <source>
        <dbReference type="Google" id="ProtNLM"/>
    </source>
</evidence>
<evidence type="ECO:0000256" key="5">
    <source>
        <dbReference type="ARBA" id="ARBA00023136"/>
    </source>
</evidence>
<dbReference type="EMBL" id="LVYD01000043">
    <property type="protein sequence ID" value="OQP64159.1"/>
    <property type="molecule type" value="Genomic_DNA"/>
</dbReference>
<comment type="subcellular location">
    <subcellularLocation>
        <location evidence="1">Cell membrane</location>
        <topology evidence="1">Multi-pass membrane protein</topology>
    </subcellularLocation>
</comment>
<evidence type="ECO:0000313" key="9">
    <source>
        <dbReference type="EMBL" id="OQP64159.1"/>
    </source>
</evidence>
<evidence type="ECO:0000256" key="6">
    <source>
        <dbReference type="SAM" id="Phobius"/>
    </source>
</evidence>
<accession>A0A1V9G0L1</accession>
<dbReference type="GO" id="GO:0005886">
    <property type="term" value="C:plasma membrane"/>
    <property type="evidence" value="ECO:0007669"/>
    <property type="project" value="UniProtKB-SubCell"/>
</dbReference>
<organism evidence="9 10">
    <name type="scientific">Niastella vici</name>
    <dbReference type="NCBI Taxonomy" id="1703345"/>
    <lineage>
        <taxon>Bacteria</taxon>
        <taxon>Pseudomonadati</taxon>
        <taxon>Bacteroidota</taxon>
        <taxon>Chitinophagia</taxon>
        <taxon>Chitinophagales</taxon>
        <taxon>Chitinophagaceae</taxon>
        <taxon>Niastella</taxon>
    </lineage>
</organism>
<comment type="caution">
    <text evidence="9">The sequence shown here is derived from an EMBL/GenBank/DDBJ whole genome shotgun (WGS) entry which is preliminary data.</text>
</comment>
<feature type="transmembrane region" description="Helical" evidence="6">
    <location>
        <begin position="368"/>
        <end position="394"/>
    </location>
</feature>
<feature type="transmembrane region" description="Helical" evidence="6">
    <location>
        <begin position="415"/>
        <end position="440"/>
    </location>
</feature>
<proteinExistence type="predicted"/>
<dbReference type="InterPro" id="IPR050250">
    <property type="entry name" value="Macrolide_Exporter_MacB"/>
</dbReference>
<feature type="transmembrane region" description="Helical" evidence="6">
    <location>
        <begin position="335"/>
        <end position="356"/>
    </location>
</feature>
<dbReference type="PANTHER" id="PTHR30572">
    <property type="entry name" value="MEMBRANE COMPONENT OF TRANSPORTER-RELATED"/>
    <property type="match status" value="1"/>
</dbReference>
<keyword evidence="3 6" id="KW-0812">Transmembrane</keyword>
<feature type="transmembrane region" description="Helical" evidence="6">
    <location>
        <begin position="664"/>
        <end position="686"/>
    </location>
</feature>
<dbReference type="Proteomes" id="UP000192796">
    <property type="component" value="Unassembled WGS sequence"/>
</dbReference>
<evidence type="ECO:0000256" key="4">
    <source>
        <dbReference type="ARBA" id="ARBA00022989"/>
    </source>
</evidence>